<comment type="caution">
    <text evidence="4">The sequence shown here is derived from an EMBL/GenBank/DDBJ whole genome shotgun (WGS) entry which is preliminary data.</text>
</comment>
<reference evidence="4 5" key="1">
    <citation type="submission" date="2014-11" db="EMBL/GenBank/DDBJ databases">
        <title>Genetic blueprint of the zoonotic pathogen Toxocara canis.</title>
        <authorList>
            <person name="Zhu X.-Q."/>
            <person name="Korhonen P.K."/>
            <person name="Cai H."/>
            <person name="Young N.D."/>
            <person name="Nejsum P."/>
            <person name="von Samson-Himmelstjerna G."/>
            <person name="Boag P.R."/>
            <person name="Tan P."/>
            <person name="Li Q."/>
            <person name="Min J."/>
            <person name="Yang Y."/>
            <person name="Wang X."/>
            <person name="Fang X."/>
            <person name="Hall R.S."/>
            <person name="Hofmann A."/>
            <person name="Sternberg P.W."/>
            <person name="Jex A.R."/>
            <person name="Gasser R.B."/>
        </authorList>
    </citation>
    <scope>NUCLEOTIDE SEQUENCE [LARGE SCALE GENOMIC DNA]</scope>
    <source>
        <strain evidence="4">PN_DK_2014</strain>
    </source>
</reference>
<dbReference type="InterPro" id="IPR006026">
    <property type="entry name" value="Peptidase_Metallo"/>
</dbReference>
<feature type="domain" description="Peptidase M12A" evidence="3">
    <location>
        <begin position="111"/>
        <end position="206"/>
    </location>
</feature>
<proteinExistence type="predicted"/>
<dbReference type="InterPro" id="IPR024079">
    <property type="entry name" value="MetalloPept_cat_dom_sf"/>
</dbReference>
<sequence length="206" mass="22994">MYMCTRYVDDVLLNGRSTFTKETLDRFMENMDKLDKIQSQIFGITHSSIRDRIVVINETTMSMERPDQLPYLFEGDIILTDAQMQAVIRYAEEQLAAMQGKKMESRSPSAKTMISSLAMRWTTMPIPFTIDSNVDRNAVLAGIRLWQDVTCITFREVSGTSGHGSMLQFIKGNGCYSNIGRVSQGAQQISIGNGCTSLGTVAHEIG</sequence>
<dbReference type="Pfam" id="PF01400">
    <property type="entry name" value="Astacin"/>
    <property type="match status" value="1"/>
</dbReference>
<evidence type="ECO:0000259" key="3">
    <source>
        <dbReference type="PROSITE" id="PS51864"/>
    </source>
</evidence>
<name>A0A0B2VQJ7_TOXCA</name>
<dbReference type="SUPFAM" id="SSF55486">
    <property type="entry name" value="Metalloproteases ('zincins'), catalytic domain"/>
    <property type="match status" value="1"/>
</dbReference>
<evidence type="ECO:0000256" key="1">
    <source>
        <dbReference type="ARBA" id="ARBA00023157"/>
    </source>
</evidence>
<evidence type="ECO:0000313" key="5">
    <source>
        <dbReference type="Proteomes" id="UP000031036"/>
    </source>
</evidence>
<dbReference type="MEROPS" id="M12.A25"/>
<gene>
    <name evidence="4" type="primary">hch-1</name>
    <name evidence="4" type="ORF">Tcan_02623</name>
</gene>
<dbReference type="Gene3D" id="3.40.390.10">
    <property type="entry name" value="Collagenase (Catalytic Domain)"/>
    <property type="match status" value="1"/>
</dbReference>
<dbReference type="OMA" id="VARWETD"/>
<dbReference type="GO" id="GO:0008270">
    <property type="term" value="F:zinc ion binding"/>
    <property type="evidence" value="ECO:0007669"/>
    <property type="project" value="InterPro"/>
</dbReference>
<keyword evidence="1" id="KW-1015">Disulfide bond</keyword>
<dbReference type="InterPro" id="IPR001506">
    <property type="entry name" value="Peptidase_M12A"/>
</dbReference>
<protein>
    <submittedName>
        <fullName evidence="4">Zinc metalloproteinase nas-34</fullName>
    </submittedName>
</protein>
<dbReference type="PANTHER" id="PTHR10127:SF877">
    <property type="entry name" value="ZINC METALLOPROTEINASE NAS-34"/>
    <property type="match status" value="1"/>
</dbReference>
<evidence type="ECO:0000313" key="4">
    <source>
        <dbReference type="EMBL" id="KHN83697.1"/>
    </source>
</evidence>
<dbReference type="SMART" id="SM00235">
    <property type="entry name" value="ZnMc"/>
    <property type="match status" value="1"/>
</dbReference>
<keyword evidence="5" id="KW-1185">Reference proteome</keyword>
<dbReference type="GO" id="GO:0006508">
    <property type="term" value="P:proteolysis"/>
    <property type="evidence" value="ECO:0007669"/>
    <property type="project" value="InterPro"/>
</dbReference>
<evidence type="ECO:0000256" key="2">
    <source>
        <dbReference type="PROSITE-ProRule" id="PRU01211"/>
    </source>
</evidence>
<feature type="active site" evidence="2">
    <location>
        <position position="204"/>
    </location>
</feature>
<dbReference type="Proteomes" id="UP000031036">
    <property type="component" value="Unassembled WGS sequence"/>
</dbReference>
<dbReference type="OrthoDB" id="5913174at2759"/>
<comment type="caution">
    <text evidence="2">Lacks conserved residue(s) required for the propagation of feature annotation.</text>
</comment>
<organism evidence="4 5">
    <name type="scientific">Toxocara canis</name>
    <name type="common">Canine roundworm</name>
    <dbReference type="NCBI Taxonomy" id="6265"/>
    <lineage>
        <taxon>Eukaryota</taxon>
        <taxon>Metazoa</taxon>
        <taxon>Ecdysozoa</taxon>
        <taxon>Nematoda</taxon>
        <taxon>Chromadorea</taxon>
        <taxon>Rhabditida</taxon>
        <taxon>Spirurina</taxon>
        <taxon>Ascaridomorpha</taxon>
        <taxon>Ascaridoidea</taxon>
        <taxon>Toxocaridae</taxon>
        <taxon>Toxocara</taxon>
    </lineage>
</organism>
<dbReference type="AlphaFoldDB" id="A0A0B2VQJ7"/>
<dbReference type="STRING" id="6265.A0A0B2VQJ7"/>
<dbReference type="PANTHER" id="PTHR10127">
    <property type="entry name" value="DISCOIDIN, CUB, EGF, LAMININ , AND ZINC METALLOPROTEASE DOMAIN CONTAINING"/>
    <property type="match status" value="1"/>
</dbReference>
<dbReference type="EMBL" id="JPKZ01001143">
    <property type="protein sequence ID" value="KHN83697.1"/>
    <property type="molecule type" value="Genomic_DNA"/>
</dbReference>
<accession>A0A0B2VQJ7</accession>
<dbReference type="PROSITE" id="PS51864">
    <property type="entry name" value="ASTACIN"/>
    <property type="match status" value="1"/>
</dbReference>
<dbReference type="GO" id="GO:0004222">
    <property type="term" value="F:metalloendopeptidase activity"/>
    <property type="evidence" value="ECO:0007669"/>
    <property type="project" value="InterPro"/>
</dbReference>